<dbReference type="RefSeq" id="WP_270454409.1">
    <property type="nucleotide sequence ID" value="NZ_JADPIE010000005.1"/>
</dbReference>
<evidence type="ECO:0000313" key="3">
    <source>
        <dbReference type="EMBL" id="MBF8437430.1"/>
    </source>
</evidence>
<proteinExistence type="predicted"/>
<dbReference type="Pfam" id="PF00578">
    <property type="entry name" value="AhpC-TSA"/>
    <property type="match status" value="1"/>
</dbReference>
<dbReference type="CDD" id="cd02966">
    <property type="entry name" value="TlpA_like_family"/>
    <property type="match status" value="1"/>
</dbReference>
<dbReference type="PANTHER" id="PTHR42852:SF17">
    <property type="entry name" value="THIOREDOXIN-LIKE PROTEIN HI_1115"/>
    <property type="match status" value="1"/>
</dbReference>
<dbReference type="GO" id="GO:0016209">
    <property type="term" value="F:antioxidant activity"/>
    <property type="evidence" value="ECO:0007669"/>
    <property type="project" value="InterPro"/>
</dbReference>
<dbReference type="InterPro" id="IPR050553">
    <property type="entry name" value="Thioredoxin_ResA/DsbE_sf"/>
</dbReference>
<evidence type="ECO:0000313" key="4">
    <source>
        <dbReference type="Proteomes" id="UP000621436"/>
    </source>
</evidence>
<keyword evidence="1" id="KW-1133">Transmembrane helix</keyword>
<feature type="domain" description="Thioredoxin" evidence="2">
    <location>
        <begin position="42"/>
        <end position="178"/>
    </location>
</feature>
<dbReference type="SUPFAM" id="SSF52833">
    <property type="entry name" value="Thioredoxin-like"/>
    <property type="match status" value="1"/>
</dbReference>
<gene>
    <name evidence="3" type="ORF">I0Q91_10085</name>
</gene>
<dbReference type="Proteomes" id="UP000621436">
    <property type="component" value="Unassembled WGS sequence"/>
</dbReference>
<name>A0A931AVA5_9FIRM</name>
<evidence type="ECO:0000256" key="1">
    <source>
        <dbReference type="SAM" id="Phobius"/>
    </source>
</evidence>
<dbReference type="EMBL" id="JADPIE010000005">
    <property type="protein sequence ID" value="MBF8437430.1"/>
    <property type="molecule type" value="Genomic_DNA"/>
</dbReference>
<dbReference type="InterPro" id="IPR013766">
    <property type="entry name" value="Thioredoxin_domain"/>
</dbReference>
<reference evidence="3" key="1">
    <citation type="submission" date="2020-11" db="EMBL/GenBank/DDBJ databases">
        <title>Halonatronomonas betainensis gen. nov., sp. nov. a novel haloalkaliphilic representative of the family Halanaerobiacae capable of betaine degradation.</title>
        <authorList>
            <person name="Boltyanskaya Y."/>
            <person name="Kevbrin V."/>
            <person name="Detkova E."/>
            <person name="Grouzdev D.S."/>
            <person name="Koziaeva V."/>
            <person name="Zhilina T."/>
        </authorList>
    </citation>
    <scope>NUCLEOTIDE SEQUENCE</scope>
    <source>
        <strain evidence="3">Z-7014</strain>
    </source>
</reference>
<protein>
    <submittedName>
        <fullName evidence="3">TlpA family protein disulfide reductase</fullName>
    </submittedName>
</protein>
<dbReference type="GO" id="GO:0016491">
    <property type="term" value="F:oxidoreductase activity"/>
    <property type="evidence" value="ECO:0007669"/>
    <property type="project" value="InterPro"/>
</dbReference>
<dbReference type="InterPro" id="IPR000866">
    <property type="entry name" value="AhpC/TSA"/>
</dbReference>
<keyword evidence="4" id="KW-1185">Reference proteome</keyword>
<dbReference type="PANTHER" id="PTHR42852">
    <property type="entry name" value="THIOL:DISULFIDE INTERCHANGE PROTEIN DSBE"/>
    <property type="match status" value="1"/>
</dbReference>
<accession>A0A931AVA5</accession>
<evidence type="ECO:0000259" key="2">
    <source>
        <dbReference type="PROSITE" id="PS51352"/>
    </source>
</evidence>
<sequence length="178" mass="20381">MNLLKNKKRKIIIAGLLVIVFAGGFLIGQNLFAEDNDIEKGIEPGQLAPDFTLMNLDGEEVSLSDYRDKYVLINFWTTWCPNCLAELPHLEDLQNNYPDDVRVLAVNFGENQATINEFMADMEFEDFMVLLDEDQAVGREYLVRGVPTNMFIDRDGTVIDRIVGYMEYEDLIAIFELN</sequence>
<dbReference type="AlphaFoldDB" id="A0A931AVA5"/>
<dbReference type="PROSITE" id="PS51352">
    <property type="entry name" value="THIOREDOXIN_2"/>
    <property type="match status" value="1"/>
</dbReference>
<feature type="transmembrane region" description="Helical" evidence="1">
    <location>
        <begin position="12"/>
        <end position="32"/>
    </location>
</feature>
<keyword evidence="1" id="KW-0812">Transmembrane</keyword>
<dbReference type="InterPro" id="IPR036249">
    <property type="entry name" value="Thioredoxin-like_sf"/>
</dbReference>
<organism evidence="3 4">
    <name type="scientific">Halonatronomonas betaini</name>
    <dbReference type="NCBI Taxonomy" id="2778430"/>
    <lineage>
        <taxon>Bacteria</taxon>
        <taxon>Bacillati</taxon>
        <taxon>Bacillota</taxon>
        <taxon>Clostridia</taxon>
        <taxon>Halanaerobiales</taxon>
        <taxon>Halarsenatibacteraceae</taxon>
        <taxon>Halonatronomonas</taxon>
    </lineage>
</organism>
<keyword evidence="1" id="KW-0472">Membrane</keyword>
<dbReference type="Gene3D" id="3.40.30.10">
    <property type="entry name" value="Glutaredoxin"/>
    <property type="match status" value="1"/>
</dbReference>
<comment type="caution">
    <text evidence="3">The sequence shown here is derived from an EMBL/GenBank/DDBJ whole genome shotgun (WGS) entry which is preliminary data.</text>
</comment>